<feature type="transmembrane region" description="Helical" evidence="1">
    <location>
        <begin position="101"/>
        <end position="122"/>
    </location>
</feature>
<sequence length="130" mass="14523">MNYVSYFRFLILAPIAMVFVAVALDFSYTFPESVNGYYGQLAADGFSSLYNAYLVLAVMAFIADLMMLFFIAHSREIWIVLISAFYIVASLMPELTIMSPFSIVLVQIASLMAGLKISLAYLSPAIRDLF</sequence>
<keyword evidence="1" id="KW-1133">Transmembrane helix</keyword>
<feature type="transmembrane region" description="Helical" evidence="1">
    <location>
        <begin position="77"/>
        <end position="95"/>
    </location>
</feature>
<feature type="transmembrane region" description="Helical" evidence="1">
    <location>
        <begin position="7"/>
        <end position="30"/>
    </location>
</feature>
<gene>
    <name evidence="2" type="ORF">METZ01_LOCUS30331</name>
</gene>
<proteinExistence type="predicted"/>
<dbReference type="AlphaFoldDB" id="A0A381QHC0"/>
<evidence type="ECO:0000256" key="1">
    <source>
        <dbReference type="SAM" id="Phobius"/>
    </source>
</evidence>
<keyword evidence="1" id="KW-0812">Transmembrane</keyword>
<evidence type="ECO:0000313" key="2">
    <source>
        <dbReference type="EMBL" id="SUZ77477.1"/>
    </source>
</evidence>
<protein>
    <submittedName>
        <fullName evidence="2">Uncharacterized protein</fullName>
    </submittedName>
</protein>
<dbReference type="EMBL" id="UINC01001317">
    <property type="protein sequence ID" value="SUZ77477.1"/>
    <property type="molecule type" value="Genomic_DNA"/>
</dbReference>
<name>A0A381QHC0_9ZZZZ</name>
<accession>A0A381QHC0</accession>
<feature type="transmembrane region" description="Helical" evidence="1">
    <location>
        <begin position="50"/>
        <end position="70"/>
    </location>
</feature>
<organism evidence="2">
    <name type="scientific">marine metagenome</name>
    <dbReference type="NCBI Taxonomy" id="408172"/>
    <lineage>
        <taxon>unclassified sequences</taxon>
        <taxon>metagenomes</taxon>
        <taxon>ecological metagenomes</taxon>
    </lineage>
</organism>
<keyword evidence="1" id="KW-0472">Membrane</keyword>
<reference evidence="2" key="1">
    <citation type="submission" date="2018-05" db="EMBL/GenBank/DDBJ databases">
        <authorList>
            <person name="Lanie J.A."/>
            <person name="Ng W.-L."/>
            <person name="Kazmierczak K.M."/>
            <person name="Andrzejewski T.M."/>
            <person name="Davidsen T.M."/>
            <person name="Wayne K.J."/>
            <person name="Tettelin H."/>
            <person name="Glass J.I."/>
            <person name="Rusch D."/>
            <person name="Podicherti R."/>
            <person name="Tsui H.-C.T."/>
            <person name="Winkler M.E."/>
        </authorList>
    </citation>
    <scope>NUCLEOTIDE SEQUENCE</scope>
</reference>